<feature type="transmembrane region" description="Helical" evidence="1">
    <location>
        <begin position="129"/>
        <end position="154"/>
    </location>
</feature>
<feature type="transmembrane region" description="Helical" evidence="1">
    <location>
        <begin position="166"/>
        <end position="187"/>
    </location>
</feature>
<name>M1PWL8_METMZ</name>
<gene>
    <name evidence="2" type="ORF">MmTuc01_1250</name>
</gene>
<evidence type="ECO:0000313" key="2">
    <source>
        <dbReference type="EMBL" id="AGF96636.1"/>
    </source>
</evidence>
<dbReference type="BioCyc" id="MMAZ1236903:G139K-1194-MONOMER"/>
<dbReference type="Pfam" id="PF07895">
    <property type="entry name" value="DUF1673"/>
    <property type="match status" value="1"/>
</dbReference>
<dbReference type="Proteomes" id="UP000011718">
    <property type="component" value="Chromosome"/>
</dbReference>
<dbReference type="AlphaFoldDB" id="M1PWL8"/>
<dbReference type="KEGG" id="mmaz:MmTuc01_1250"/>
<sequence length="216" mass="25159">MNLNTEYIKKLMGWCPNAKKKLMGWCPNAKKLEAGHQISPDNFEAYDQSGKEKSNVSKASDKHSRLDTQLLVLPFIFTPIYINLFQKGINTEAFLLGLSLSLPIYLLGWKKQMHQYDTAKEKPVIHPSFRKTLACVVLFLFLGFTLLLAFLPYISPYFYLLNDQTLNSFVSGTLILIWGFYFQLIYWERKNHMKIYIKRENAQQKLYVLEEKGGEL</sequence>
<accession>M1PWL8</accession>
<evidence type="ECO:0000313" key="3">
    <source>
        <dbReference type="Proteomes" id="UP000011718"/>
    </source>
</evidence>
<proteinExistence type="predicted"/>
<evidence type="ECO:0008006" key="4">
    <source>
        <dbReference type="Google" id="ProtNLM"/>
    </source>
</evidence>
<keyword evidence="1" id="KW-0472">Membrane</keyword>
<protein>
    <recommendedName>
        <fullName evidence="4">DUF1673 domain-containing protein</fullName>
    </recommendedName>
</protein>
<organism evidence="2 3">
    <name type="scientific">Methanosarcina mazei Tuc01</name>
    <dbReference type="NCBI Taxonomy" id="1236903"/>
    <lineage>
        <taxon>Archaea</taxon>
        <taxon>Methanobacteriati</taxon>
        <taxon>Methanobacteriota</taxon>
        <taxon>Stenosarchaea group</taxon>
        <taxon>Methanomicrobia</taxon>
        <taxon>Methanosarcinales</taxon>
        <taxon>Methanosarcinaceae</taxon>
        <taxon>Methanosarcina</taxon>
    </lineage>
</organism>
<dbReference type="HOGENOM" id="CLU_1363666_0_0_2"/>
<evidence type="ECO:0000256" key="1">
    <source>
        <dbReference type="SAM" id="Phobius"/>
    </source>
</evidence>
<keyword evidence="1" id="KW-0812">Transmembrane</keyword>
<dbReference type="InterPro" id="IPR012874">
    <property type="entry name" value="DUF1673_METspp"/>
</dbReference>
<dbReference type="EMBL" id="CP004144">
    <property type="protein sequence ID" value="AGF96636.1"/>
    <property type="molecule type" value="Genomic_DNA"/>
</dbReference>
<reference evidence="2 3" key="1">
    <citation type="journal article" date="2013" name="Genome Announc.">
        <title>Complete Genome of a Methanosarcina mazei Strain Isolated from Sediment Samples from an Amazonian Flooded Area.</title>
        <authorList>
            <person name="Assis das Gracas D."/>
            <person name="Thiago Juca Ramos R."/>
            <person name="Vieira Araujo A.C."/>
            <person name="Zahlouth R."/>
            <person name="Ribeiro Carneiro A."/>
            <person name="Souza Lopes T."/>
            <person name="Azevedo Barauna R."/>
            <person name="Azevedo V."/>
            <person name="Cruz Schneider M.P."/>
            <person name="Pellizari V.H."/>
            <person name="Silva A."/>
        </authorList>
    </citation>
    <scope>NUCLEOTIDE SEQUENCE [LARGE SCALE GENOMIC DNA]</scope>
    <source>
        <strain evidence="2 3">Tuc01</strain>
    </source>
</reference>
<keyword evidence="1" id="KW-1133">Transmembrane helix</keyword>